<dbReference type="EMBL" id="JAPTGD010000002">
    <property type="protein sequence ID" value="MDU9694160.1"/>
    <property type="molecule type" value="Genomic_DNA"/>
</dbReference>
<evidence type="ECO:0000259" key="1">
    <source>
        <dbReference type="Pfam" id="PF24705"/>
    </source>
</evidence>
<dbReference type="Proteomes" id="UP001269400">
    <property type="component" value="Unassembled WGS sequence"/>
</dbReference>
<organism evidence="2 3">
    <name type="scientific">Priestia aryabhattai</name>
    <name type="common">Bacillus aryabhattai</name>
    <dbReference type="NCBI Taxonomy" id="412384"/>
    <lineage>
        <taxon>Bacteria</taxon>
        <taxon>Bacillati</taxon>
        <taxon>Bacillota</taxon>
        <taxon>Bacilli</taxon>
        <taxon>Bacillales</taxon>
        <taxon>Bacillaceae</taxon>
        <taxon>Priestia</taxon>
    </lineage>
</organism>
<protein>
    <recommendedName>
        <fullName evidence="1">DUF7668 domain-containing protein</fullName>
    </recommendedName>
</protein>
<gene>
    <name evidence="2" type="ORF">O0Q50_23530</name>
</gene>
<dbReference type="InterPro" id="IPR056085">
    <property type="entry name" value="DUF7668"/>
</dbReference>
<evidence type="ECO:0000313" key="2">
    <source>
        <dbReference type="EMBL" id="MDU9694160.1"/>
    </source>
</evidence>
<reference evidence="2" key="1">
    <citation type="journal article" date="2022" name="J Environ Chem Eng">
        <title>Biodegradation of petroleum oil using a constructed nonpathogenic and heavy metal-tolerant bacterial consortium isolated from marine sponges.</title>
        <authorList>
            <person name="Dechsakulwatana C."/>
            <person name="Rungsihiranrut A."/>
            <person name="Muangchinda C."/>
            <person name="Ningthoujam R."/>
            <person name="Klankeo P."/>
            <person name="Pinyakong O."/>
        </authorList>
    </citation>
    <scope>NUCLEOTIDE SEQUENCE</scope>
    <source>
        <strain evidence="2">TL01-2</strain>
    </source>
</reference>
<feature type="domain" description="DUF7668" evidence="1">
    <location>
        <begin position="17"/>
        <end position="128"/>
    </location>
</feature>
<comment type="caution">
    <text evidence="2">The sequence shown here is derived from an EMBL/GenBank/DDBJ whole genome shotgun (WGS) entry which is preliminary data.</text>
</comment>
<dbReference type="Pfam" id="PF24705">
    <property type="entry name" value="DUF7668"/>
    <property type="match status" value="1"/>
</dbReference>
<reference evidence="2" key="2">
    <citation type="submission" date="2022-12" db="EMBL/GenBank/DDBJ databases">
        <authorList>
            <person name="Dechsakulwatana C."/>
            <person name="Rungsihiranrut A."/>
            <person name="Muangchinda C."/>
            <person name="Ningthoujam R."/>
            <person name="Klankeo P."/>
            <person name="Pinyakong O."/>
        </authorList>
    </citation>
    <scope>NUCLEOTIDE SEQUENCE</scope>
    <source>
        <strain evidence="2">TL01-2</strain>
    </source>
</reference>
<name>A0AAX6NES1_PRIAR</name>
<dbReference type="AlphaFoldDB" id="A0AAX6NES1"/>
<sequence length="128" mass="15275">MENEKKVAELVKCAVEKLVKNNIDTLPLEDNTDIEDLREELDYYPGFMTLPPEKAYYQLDDVLYIYKQTVPHFRLGKNGFKEVFPKLLYMVDFDLYYDNERSDLTLQGNVYEDKNGEWFFRVSNIHVM</sequence>
<dbReference type="RefSeq" id="WP_316911373.1">
    <property type="nucleotide sequence ID" value="NZ_JAPTGD010000002.1"/>
</dbReference>
<proteinExistence type="predicted"/>
<evidence type="ECO:0000313" key="3">
    <source>
        <dbReference type="Proteomes" id="UP001269400"/>
    </source>
</evidence>
<accession>A0AAX6NES1</accession>